<evidence type="ECO:0000313" key="1">
    <source>
        <dbReference type="EMBL" id="SDU82510.1"/>
    </source>
</evidence>
<gene>
    <name evidence="1" type="ORF">SAMN04488563_6433</name>
</gene>
<dbReference type="AlphaFoldDB" id="A0A1H2LNB5"/>
<dbReference type="OrthoDB" id="5193904at2"/>
<evidence type="ECO:0000313" key="2">
    <source>
        <dbReference type="Proteomes" id="UP000182977"/>
    </source>
</evidence>
<dbReference type="RefSeq" id="WP_046768694.1">
    <property type="nucleotide sequence ID" value="NZ_KQ061227.1"/>
</dbReference>
<dbReference type="Proteomes" id="UP000182977">
    <property type="component" value="Chromosome I"/>
</dbReference>
<accession>A0A1H2LNB5</accession>
<sequence length="110" mass="11394">MTTTAKHEAWCEDQGSGHEGPCRFYGDSLSASGVVVTSTAEATGNGAVVVLTTTGRDGRPVRLEVAPAAASSFGRALTRLGSAFEDRVPRRSHLTTTTRTATTGGVVVSR</sequence>
<proteinExistence type="predicted"/>
<protein>
    <submittedName>
        <fullName evidence="1">Uncharacterized protein</fullName>
    </submittedName>
</protein>
<name>A0A1H2LNB5_9ACTN</name>
<keyword evidence="2" id="KW-1185">Reference proteome</keyword>
<organism evidence="1 2">
    <name type="scientific">Jiangella alkaliphila</name>
    <dbReference type="NCBI Taxonomy" id="419479"/>
    <lineage>
        <taxon>Bacteria</taxon>
        <taxon>Bacillati</taxon>
        <taxon>Actinomycetota</taxon>
        <taxon>Actinomycetes</taxon>
        <taxon>Jiangellales</taxon>
        <taxon>Jiangellaceae</taxon>
        <taxon>Jiangella</taxon>
    </lineage>
</organism>
<dbReference type="EMBL" id="LT629791">
    <property type="protein sequence ID" value="SDU82510.1"/>
    <property type="molecule type" value="Genomic_DNA"/>
</dbReference>
<dbReference type="STRING" id="419479.SAMN04488563_6433"/>
<reference evidence="2" key="1">
    <citation type="submission" date="2016-10" db="EMBL/GenBank/DDBJ databases">
        <authorList>
            <person name="Varghese N."/>
            <person name="Submissions S."/>
        </authorList>
    </citation>
    <scope>NUCLEOTIDE SEQUENCE [LARGE SCALE GENOMIC DNA]</scope>
    <source>
        <strain evidence="2">DSM 45079</strain>
    </source>
</reference>